<keyword evidence="1" id="KW-0812">Transmembrane</keyword>
<evidence type="ECO:0000256" key="1">
    <source>
        <dbReference type="SAM" id="Phobius"/>
    </source>
</evidence>
<evidence type="ECO:0000313" key="5">
    <source>
        <dbReference type="Proteomes" id="UP000292424"/>
    </source>
</evidence>
<dbReference type="PANTHER" id="PTHR30273">
    <property type="entry name" value="PERIPLASMIC SIGNAL SENSOR AND SIGMA FACTOR ACTIVATOR FECR-RELATED"/>
    <property type="match status" value="1"/>
</dbReference>
<dbReference type="Pfam" id="PF04773">
    <property type="entry name" value="FecR"/>
    <property type="match status" value="1"/>
</dbReference>
<dbReference type="KEGG" id="arac:E0W69_008400"/>
<keyword evidence="1" id="KW-0472">Membrane</keyword>
<dbReference type="GO" id="GO:0016989">
    <property type="term" value="F:sigma factor antagonist activity"/>
    <property type="evidence" value="ECO:0007669"/>
    <property type="project" value="TreeGrafter"/>
</dbReference>
<dbReference type="OrthoDB" id="1099963at2"/>
<accession>A0A5P2G661</accession>
<keyword evidence="1" id="KW-1133">Transmembrane helix</keyword>
<dbReference type="Proteomes" id="UP000292424">
    <property type="component" value="Chromosome"/>
</dbReference>
<dbReference type="Gene3D" id="2.60.120.1440">
    <property type="match status" value="1"/>
</dbReference>
<proteinExistence type="predicted"/>
<protein>
    <submittedName>
        <fullName evidence="4">FecR family protein</fullName>
    </submittedName>
</protein>
<dbReference type="EMBL" id="CP044016">
    <property type="protein sequence ID" value="QES88673.1"/>
    <property type="molecule type" value="Genomic_DNA"/>
</dbReference>
<evidence type="ECO:0000259" key="3">
    <source>
        <dbReference type="Pfam" id="PF16344"/>
    </source>
</evidence>
<dbReference type="InterPro" id="IPR006860">
    <property type="entry name" value="FecR"/>
</dbReference>
<reference evidence="4 5" key="1">
    <citation type="submission" date="2019-09" db="EMBL/GenBank/DDBJ databases">
        <title>Complete genome sequence of Arachidicoccus sp. B3-10 isolated from apple orchard soil.</title>
        <authorList>
            <person name="Kim H.S."/>
            <person name="Han K.-I."/>
            <person name="Suh M.K."/>
            <person name="Lee K.C."/>
            <person name="Eom M.K."/>
            <person name="Kim J.-S."/>
            <person name="Kang S.W."/>
            <person name="Sin Y."/>
            <person name="Lee J.-S."/>
        </authorList>
    </citation>
    <scope>NUCLEOTIDE SEQUENCE [LARGE SCALE GENOMIC DNA]</scope>
    <source>
        <strain evidence="4 5">B3-10</strain>
    </source>
</reference>
<evidence type="ECO:0000313" key="4">
    <source>
        <dbReference type="EMBL" id="QES88673.1"/>
    </source>
</evidence>
<keyword evidence="5" id="KW-1185">Reference proteome</keyword>
<dbReference type="PANTHER" id="PTHR30273:SF2">
    <property type="entry name" value="PROTEIN FECR"/>
    <property type="match status" value="1"/>
</dbReference>
<sequence length="369" mass="41811">MENNKISQQKIEQLAEKKLLGTISDEEDFILSEWLNQDVDGELDQPSKFTFIKKKILTKIQWELGWNRANPHAKNIWKIACAIIVVGISIIFYEKNTHKQPSILTIHQNNYEILLTTASGKKIELDSIKNSVVRQGRNYAVIAKNGTLIYQRKGKDGATFETNEIATPPGKSIQIVLSDGTKVWLNESSSISFPAVFNNDYREIKSSGEVYLEVAKVLNPKGKRVPFIVKSNNQSLSVLGTHFDVNAYDIQNTKTTLVEGKVEISSNQKKHLTLLPNQQAQVDVSGADMKKKEVDPFKLISWTKGYINFENASAQEVLNVVGRWYHVNLIIKNNKTNQTYSGKLNRNLPLTNTMEALRFMHINFEISKS</sequence>
<feature type="transmembrane region" description="Helical" evidence="1">
    <location>
        <begin position="76"/>
        <end position="93"/>
    </location>
</feature>
<dbReference type="AlphaFoldDB" id="A0A5P2G661"/>
<name>A0A5P2G661_9BACT</name>
<evidence type="ECO:0000259" key="2">
    <source>
        <dbReference type="Pfam" id="PF04773"/>
    </source>
</evidence>
<dbReference type="InterPro" id="IPR032508">
    <property type="entry name" value="FecR_C"/>
</dbReference>
<feature type="domain" description="Protein FecR C-terminal" evidence="3">
    <location>
        <begin position="306"/>
        <end position="367"/>
    </location>
</feature>
<dbReference type="InterPro" id="IPR012373">
    <property type="entry name" value="Ferrdict_sens_TM"/>
</dbReference>
<dbReference type="Gene3D" id="3.55.50.30">
    <property type="match status" value="1"/>
</dbReference>
<organism evidence="4 5">
    <name type="scientific">Rhizosphaericola mali</name>
    <dbReference type="NCBI Taxonomy" id="2545455"/>
    <lineage>
        <taxon>Bacteria</taxon>
        <taxon>Pseudomonadati</taxon>
        <taxon>Bacteroidota</taxon>
        <taxon>Chitinophagia</taxon>
        <taxon>Chitinophagales</taxon>
        <taxon>Chitinophagaceae</taxon>
        <taxon>Rhizosphaericola</taxon>
    </lineage>
</organism>
<gene>
    <name evidence="4" type="ORF">E0W69_008400</name>
</gene>
<dbReference type="Pfam" id="PF16344">
    <property type="entry name" value="FecR_C"/>
    <property type="match status" value="1"/>
</dbReference>
<dbReference type="RefSeq" id="WP_131329641.1">
    <property type="nucleotide sequence ID" value="NZ_CP044016.1"/>
</dbReference>
<feature type="domain" description="FecR protein" evidence="2">
    <location>
        <begin position="164"/>
        <end position="263"/>
    </location>
</feature>